<feature type="region of interest" description="Disordered" evidence="1">
    <location>
        <begin position="1"/>
        <end position="36"/>
    </location>
</feature>
<protein>
    <recommendedName>
        <fullName evidence="2">SAP domain-containing protein</fullName>
    </recommendedName>
</protein>
<organism evidence="3 4">
    <name type="scientific">Capsaspora owczarzaki (strain ATCC 30864)</name>
    <dbReference type="NCBI Taxonomy" id="595528"/>
    <lineage>
        <taxon>Eukaryota</taxon>
        <taxon>Filasterea</taxon>
        <taxon>Capsaspora</taxon>
    </lineage>
</organism>
<feature type="compositionally biased region" description="Low complexity" evidence="1">
    <location>
        <begin position="103"/>
        <end position="123"/>
    </location>
</feature>
<dbReference type="AlphaFoldDB" id="A0A0D2WXN1"/>
<dbReference type="RefSeq" id="XP_011270870.1">
    <property type="nucleotide sequence ID" value="XM_011272568.1"/>
</dbReference>
<name>A0A0D2WXN1_CAPO3</name>
<keyword evidence="4" id="KW-1185">Reference proteome</keyword>
<dbReference type="Gene3D" id="1.10.720.30">
    <property type="entry name" value="SAP domain"/>
    <property type="match status" value="1"/>
</dbReference>
<dbReference type="InParanoid" id="A0A0D2WXN1"/>
<feature type="domain" description="SAP" evidence="2">
    <location>
        <begin position="13"/>
        <end position="47"/>
    </location>
</feature>
<dbReference type="PhylomeDB" id="A0A0D2WXN1"/>
<proteinExistence type="predicted"/>
<accession>A0A0D2WXN1</accession>
<reference evidence="4" key="1">
    <citation type="submission" date="2011-02" db="EMBL/GenBank/DDBJ databases">
        <title>The Genome Sequence of Capsaspora owczarzaki ATCC 30864.</title>
        <authorList>
            <person name="Russ C."/>
            <person name="Cuomo C."/>
            <person name="Burger G."/>
            <person name="Gray M.W."/>
            <person name="Holland P.W.H."/>
            <person name="King N."/>
            <person name="Lang F.B.F."/>
            <person name="Roger A.J."/>
            <person name="Ruiz-Trillo I."/>
            <person name="Young S.K."/>
            <person name="Zeng Q."/>
            <person name="Gargeya S."/>
            <person name="Alvarado L."/>
            <person name="Berlin A."/>
            <person name="Chapman S.B."/>
            <person name="Chen Z."/>
            <person name="Freedman E."/>
            <person name="Gellesch M."/>
            <person name="Goldberg J."/>
            <person name="Griggs A."/>
            <person name="Gujja S."/>
            <person name="Heilman E."/>
            <person name="Heiman D."/>
            <person name="Howarth C."/>
            <person name="Mehta T."/>
            <person name="Neiman D."/>
            <person name="Pearson M."/>
            <person name="Roberts A."/>
            <person name="Saif S."/>
            <person name="Shea T."/>
            <person name="Shenoy N."/>
            <person name="Sisk P."/>
            <person name="Stolte C."/>
            <person name="Sykes S."/>
            <person name="White J."/>
            <person name="Yandava C."/>
            <person name="Haas B."/>
            <person name="Nusbaum C."/>
            <person name="Birren B."/>
        </authorList>
    </citation>
    <scope>NUCLEOTIDE SEQUENCE</scope>
    <source>
        <strain evidence="4">ATCC 30864</strain>
    </source>
</reference>
<dbReference type="InterPro" id="IPR036361">
    <property type="entry name" value="SAP_dom_sf"/>
</dbReference>
<dbReference type="PROSITE" id="PS50800">
    <property type="entry name" value="SAP"/>
    <property type="match status" value="1"/>
</dbReference>
<feature type="region of interest" description="Disordered" evidence="1">
    <location>
        <begin position="103"/>
        <end position="137"/>
    </location>
</feature>
<evidence type="ECO:0000256" key="1">
    <source>
        <dbReference type="SAM" id="MobiDB-lite"/>
    </source>
</evidence>
<dbReference type="Proteomes" id="UP000008743">
    <property type="component" value="Unassembled WGS sequence"/>
</dbReference>
<gene>
    <name evidence="3" type="ORF">CAOG_009157</name>
</gene>
<dbReference type="InterPro" id="IPR003034">
    <property type="entry name" value="SAP_dom"/>
</dbReference>
<sequence length="763" mass="83250">MSTAAAPRTEEQWMQLTREKLRPMMTNRGLETTGTKKDWVERLMAYDAEQQQQQQQKQNSASYAAVVSSSSAAALSSSSAAAAPSAAALLSTAAPPLATAAAPASSSSAPAVPSSSSAAAAQPPFVPPLQPAPGTTFTVSSADLEGITVPDEIKALLDSHGKSVELLDRNNSSDLFQRLLTSDEAPRPHYLTGVGGVGKSSILLMMVVLAMRHNRAFFERLAAPAPAPAPAPVNAPAATPFDGAIFLIYLPKTDAFIQQPPEVAASQLIGDLRIANRRLLSSGFLDEPAFRKLKDAFVRQKNSSGHFESALNQWGRINAALVGLESQSHRFRVLVLIDQWNSIIHHKALPVGHEDKLKADHPAQAFYKLDAAFGFSLFVAAVSSSFNMSADNALKGAQISKSSVPIAPLTSTEAETLRAIWYYRNPPTNQPRLEVTAEQMQRLFLKVGGVARILQFYADSRYEKDSDTNFATLCMDYYDRRLKRLIELYRPLESFKDLVQDLTTIFVHGRLSVRFADVWLQTGMVKRDSGDLTQLIPVSDLVRRAGITVFRAERGGFLHLIYAVATIRWHAIEAFFLLHLRDSTMLSGVSRSGARLSLTTTVSDVHVLDRSVGAGNVKTYLQTHNNGKPFPANTLFIPGWSNHPVADAVLLTTRLNTTPALVFFQVSQQSYSNHASKIPELATSPLSNGTSVIDTYRELYGIHCDSAYQTPGIAQGQLPECVKYVFATSDTSISTSHSVFFMQASHLREMDPAGWENMTRSSP</sequence>
<evidence type="ECO:0000313" key="3">
    <source>
        <dbReference type="EMBL" id="KJE98005.1"/>
    </source>
</evidence>
<evidence type="ECO:0000259" key="2">
    <source>
        <dbReference type="PROSITE" id="PS50800"/>
    </source>
</evidence>
<evidence type="ECO:0000313" key="4">
    <source>
        <dbReference type="Proteomes" id="UP000008743"/>
    </source>
</evidence>
<dbReference type="EMBL" id="KE346376">
    <property type="protein sequence ID" value="KJE98005.1"/>
    <property type="molecule type" value="Genomic_DNA"/>
</dbReference>
<dbReference type="OrthoDB" id="445357at2759"/>